<dbReference type="GO" id="GO:0016787">
    <property type="term" value="F:hydrolase activity"/>
    <property type="evidence" value="ECO:0007669"/>
    <property type="project" value="InterPro"/>
</dbReference>
<dbReference type="PANTHER" id="PTHR21472:SF26">
    <property type="entry name" value="ENDONUCLEASE DOMAIN CONTAINING 1"/>
    <property type="match status" value="1"/>
</dbReference>
<dbReference type="SMART" id="SM00892">
    <property type="entry name" value="Endonuclease_NS"/>
    <property type="match status" value="1"/>
</dbReference>
<dbReference type="SMART" id="SM00477">
    <property type="entry name" value="NUC"/>
    <property type="match status" value="1"/>
</dbReference>
<dbReference type="InParanoid" id="A0A6Q2Z1B2"/>
<dbReference type="AlphaFoldDB" id="A0A6Q2Z1B2"/>
<dbReference type="SUPFAM" id="SSF54060">
    <property type="entry name" value="His-Me finger endonucleases"/>
    <property type="match status" value="1"/>
</dbReference>
<proteinExistence type="predicted"/>
<dbReference type="PANTHER" id="PTHR21472">
    <property type="entry name" value="ENDONUCLEASE DOMAIN-CONTAINING 1 PROTEIN ENDOD1"/>
    <property type="match status" value="1"/>
</dbReference>
<feature type="domain" description="ENPP1-3/EXOG-like endonuclease/phosphodiesterase" evidence="3">
    <location>
        <begin position="81"/>
        <end position="304"/>
    </location>
</feature>
<feature type="chain" id="PRO_5044208789" evidence="2">
    <location>
        <begin position="20"/>
        <end position="418"/>
    </location>
</feature>
<feature type="domain" description="DNA/RNA non-specific endonuclease/pyrophosphatase/phosphodiesterase" evidence="4">
    <location>
        <begin position="80"/>
        <end position="306"/>
    </location>
</feature>
<evidence type="ECO:0000313" key="5">
    <source>
        <dbReference type="Ensembl" id="ENSELUP00000071565.2"/>
    </source>
</evidence>
<keyword evidence="2" id="KW-0732">Signal</keyword>
<dbReference type="Gene3D" id="3.40.570.10">
    <property type="entry name" value="Extracellular Endonuclease, subunit A"/>
    <property type="match status" value="1"/>
</dbReference>
<evidence type="ECO:0000313" key="6">
    <source>
        <dbReference type="Proteomes" id="UP000265140"/>
    </source>
</evidence>
<dbReference type="Ensembl" id="ENSELUT00000075304.2">
    <property type="protein sequence ID" value="ENSELUP00000071565.2"/>
    <property type="gene ID" value="ENSELUG00000032057.2"/>
</dbReference>
<sequence length="418" mass="48371">MVSVSLMCLGLLSLWVVRGEVAPNFDNCKEFFFREMPVSGLNIALPTPVETNTQNLPNPEKCLSAYNAASPAYICQIYNNQYYFATLYDRGRRIPLYSAYKMDIKGEPERNGSVVNYEPQLVHPDLAKDQRKMKECCIHIYNNILMNDCTESVPQYQPKYKLNWSQAVHDDFVSYDRGHLNPAGHHRRDASKATMTFTNVVPRNPKMNQWNQYEQKLKNVLSKGCSNMYVVTGVVPSNDWVDQNQRVNVPSHYWNAFCCTDNNNTPIRSGGALCPNTHEGRVTEYNTVAELQNVLGKDFDIELNIFFNRCQFNESYSVPYWKCFLILVIWIIVRTCKKMQMKRIVCIISYKLMPILSRTKFPLSTLTSFKGITQNYSQPTSNINMDTHLSHHKSMKSKKVFGLVLCTQRFLRHHRIFS</sequence>
<dbReference type="GO" id="GO:0003676">
    <property type="term" value="F:nucleic acid binding"/>
    <property type="evidence" value="ECO:0007669"/>
    <property type="project" value="InterPro"/>
</dbReference>
<reference evidence="5" key="2">
    <citation type="submission" date="2020-02" db="EMBL/GenBank/DDBJ databases">
        <title>Esox lucius (northern pike) genome, fEsoLuc1, primary haplotype.</title>
        <authorList>
            <person name="Myers G."/>
            <person name="Karagic N."/>
            <person name="Meyer A."/>
            <person name="Pippel M."/>
            <person name="Reichard M."/>
            <person name="Winkler S."/>
            <person name="Tracey A."/>
            <person name="Sims Y."/>
            <person name="Howe K."/>
            <person name="Rhie A."/>
            <person name="Formenti G."/>
            <person name="Durbin R."/>
            <person name="Fedrigo O."/>
            <person name="Jarvis E.D."/>
        </authorList>
    </citation>
    <scope>NUCLEOTIDE SEQUENCE [LARGE SCALE GENOMIC DNA]</scope>
</reference>
<dbReference type="Proteomes" id="UP000265140">
    <property type="component" value="Chromosome 25"/>
</dbReference>
<dbReference type="InterPro" id="IPR039015">
    <property type="entry name" value="ENDOD1"/>
</dbReference>
<dbReference type="InterPro" id="IPR044925">
    <property type="entry name" value="His-Me_finger_sf"/>
</dbReference>
<dbReference type="Pfam" id="PF01223">
    <property type="entry name" value="Endonuclease_NS"/>
    <property type="match status" value="1"/>
</dbReference>
<dbReference type="InterPro" id="IPR044929">
    <property type="entry name" value="DNA/RNA_non-sp_Endonuclease_sf"/>
</dbReference>
<reference evidence="5" key="3">
    <citation type="submission" date="2025-08" db="UniProtKB">
        <authorList>
            <consortium name="Ensembl"/>
        </authorList>
    </citation>
    <scope>IDENTIFICATION</scope>
</reference>
<name>A0A6Q2Z1B2_ESOLU</name>
<evidence type="ECO:0000256" key="2">
    <source>
        <dbReference type="SAM" id="SignalP"/>
    </source>
</evidence>
<reference evidence="6" key="1">
    <citation type="journal article" date="2014" name="PLoS ONE">
        <title>The genome and linkage map of the northern pike (Esox lucius): conserved synteny revealed between the salmonid sister group and the Neoteleostei.</title>
        <authorList>
            <person name="Rondeau E.B."/>
            <person name="Minkley D.R."/>
            <person name="Leong J.S."/>
            <person name="Messmer A.M."/>
            <person name="Jantzen J.R."/>
            <person name="von Schalburg K.R."/>
            <person name="Lemon C."/>
            <person name="Bird N.H."/>
            <person name="Koop B.F."/>
        </authorList>
    </citation>
    <scope>NUCLEOTIDE SEQUENCE</scope>
</reference>
<feature type="signal peptide" evidence="2">
    <location>
        <begin position="1"/>
        <end position="19"/>
    </location>
</feature>
<dbReference type="InterPro" id="IPR001604">
    <property type="entry name" value="Endo_G_ENPP1-like_dom"/>
</dbReference>
<keyword evidence="1" id="KW-0812">Transmembrane</keyword>
<evidence type="ECO:0000259" key="4">
    <source>
        <dbReference type="SMART" id="SM00892"/>
    </source>
</evidence>
<dbReference type="GeneTree" id="ENSGT01030000234592"/>
<organism evidence="5 6">
    <name type="scientific">Esox lucius</name>
    <name type="common">Northern pike</name>
    <dbReference type="NCBI Taxonomy" id="8010"/>
    <lineage>
        <taxon>Eukaryota</taxon>
        <taxon>Metazoa</taxon>
        <taxon>Chordata</taxon>
        <taxon>Craniata</taxon>
        <taxon>Vertebrata</taxon>
        <taxon>Euteleostomi</taxon>
        <taxon>Actinopterygii</taxon>
        <taxon>Neopterygii</taxon>
        <taxon>Teleostei</taxon>
        <taxon>Protacanthopterygii</taxon>
        <taxon>Esociformes</taxon>
        <taxon>Esocidae</taxon>
        <taxon>Esox</taxon>
    </lineage>
</organism>
<feature type="transmembrane region" description="Helical" evidence="1">
    <location>
        <begin position="316"/>
        <end position="333"/>
    </location>
</feature>
<evidence type="ECO:0000259" key="3">
    <source>
        <dbReference type="SMART" id="SM00477"/>
    </source>
</evidence>
<accession>A0A6Q2Z1B2</accession>
<dbReference type="GO" id="GO:0046872">
    <property type="term" value="F:metal ion binding"/>
    <property type="evidence" value="ECO:0007669"/>
    <property type="project" value="InterPro"/>
</dbReference>
<evidence type="ECO:0000256" key="1">
    <source>
        <dbReference type="SAM" id="Phobius"/>
    </source>
</evidence>
<protein>
    <submittedName>
        <fullName evidence="5">Uncharacterized protein</fullName>
    </submittedName>
</protein>
<dbReference type="InterPro" id="IPR020821">
    <property type="entry name" value="ENPP1-3/EXOG-like_nuc-like"/>
</dbReference>
<keyword evidence="1" id="KW-1133">Transmembrane helix</keyword>
<keyword evidence="6" id="KW-1185">Reference proteome</keyword>
<reference evidence="5" key="4">
    <citation type="submission" date="2025-09" db="UniProtKB">
        <authorList>
            <consortium name="Ensembl"/>
        </authorList>
    </citation>
    <scope>IDENTIFICATION</scope>
</reference>
<keyword evidence="1" id="KW-0472">Membrane</keyword>
<dbReference type="OrthoDB" id="69221at2759"/>
<dbReference type="Bgee" id="ENSELUG00000032057">
    <property type="expression patterns" value="Expressed in stomach and 1 other cell type or tissue"/>
</dbReference>